<feature type="transmembrane region" description="Helical" evidence="1">
    <location>
        <begin position="16"/>
        <end position="34"/>
    </location>
</feature>
<keyword evidence="1" id="KW-0472">Membrane</keyword>
<evidence type="ECO:0000256" key="1">
    <source>
        <dbReference type="SAM" id="Phobius"/>
    </source>
</evidence>
<dbReference type="AlphaFoldDB" id="A0A6C0D9V0"/>
<accession>A0A6C0D9V0</accession>
<proteinExistence type="predicted"/>
<evidence type="ECO:0000313" key="2">
    <source>
        <dbReference type="EMBL" id="QHT13608.1"/>
    </source>
</evidence>
<keyword evidence="1" id="KW-1133">Transmembrane helix</keyword>
<name>A0A6C0D9V0_9ZZZZ</name>
<dbReference type="EMBL" id="MN739575">
    <property type="protein sequence ID" value="QHT13608.1"/>
    <property type="molecule type" value="Genomic_DNA"/>
</dbReference>
<sequence length="206" mass="22114">MRRCPRGVICTDTTTLWLAVLVSAMLVGVAWWLGSGPGFGSVFGSGSASASSASKPHIVVVQTPSPAPVYNQEPRQRNDLYPEPVFRTGFGSGFGFGPGLSLATRGPASPYQQVGILTAEGGSSSSASPDRTILPLYGRELDARRGRWNYYTRTDGTNPVQVPVRVRNRVCDDDMNGCDEVSDGDGIHVPALGRSFKATVYRRTLF</sequence>
<reference evidence="2" key="1">
    <citation type="journal article" date="2020" name="Nature">
        <title>Giant virus diversity and host interactions through global metagenomics.</title>
        <authorList>
            <person name="Schulz F."/>
            <person name="Roux S."/>
            <person name="Paez-Espino D."/>
            <person name="Jungbluth S."/>
            <person name="Walsh D.A."/>
            <person name="Denef V.J."/>
            <person name="McMahon K.D."/>
            <person name="Konstantinidis K.T."/>
            <person name="Eloe-Fadrosh E.A."/>
            <person name="Kyrpides N.C."/>
            <person name="Woyke T."/>
        </authorList>
    </citation>
    <scope>NUCLEOTIDE SEQUENCE</scope>
    <source>
        <strain evidence="2">GVMAG-M-3300023174-132</strain>
    </source>
</reference>
<dbReference type="Pfam" id="PF19059">
    <property type="entry name" value="DUF5755"/>
    <property type="match status" value="1"/>
</dbReference>
<organism evidence="2">
    <name type="scientific">viral metagenome</name>
    <dbReference type="NCBI Taxonomy" id="1070528"/>
    <lineage>
        <taxon>unclassified sequences</taxon>
        <taxon>metagenomes</taxon>
        <taxon>organismal metagenomes</taxon>
    </lineage>
</organism>
<protein>
    <submittedName>
        <fullName evidence="2">Uncharacterized protein</fullName>
    </submittedName>
</protein>
<dbReference type="InterPro" id="IPR043929">
    <property type="entry name" value="DUF5755"/>
</dbReference>
<keyword evidence="1" id="KW-0812">Transmembrane</keyword>